<dbReference type="FunFam" id="3.10.50.10:FF:000002">
    <property type="entry name" value="Chitinase domain-containing protein 1"/>
    <property type="match status" value="1"/>
</dbReference>
<keyword evidence="11" id="KW-1185">Reference proteome</keyword>
<dbReference type="PROSITE" id="PS51910">
    <property type="entry name" value="GH18_2"/>
    <property type="match status" value="1"/>
</dbReference>
<dbReference type="Pfam" id="PF00704">
    <property type="entry name" value="Glyco_hydro_18"/>
    <property type="match status" value="1"/>
</dbReference>
<dbReference type="GO" id="GO:0008061">
    <property type="term" value="F:chitin binding"/>
    <property type="evidence" value="ECO:0007669"/>
    <property type="project" value="InterPro"/>
</dbReference>
<evidence type="ECO:0000313" key="11">
    <source>
        <dbReference type="Proteomes" id="UP000886885"/>
    </source>
</evidence>
<sequence>MARKRDRRVPPSSDRHETGAKTSTRPDQFSESAASDRKLISIFIIFFVVIPAVSVLVYRIKYAPNKDSSYPQFQEDGLVKTDVDYQEILDENSKVLKNESHRHYTYPVLAYITPWNSKGYEMAKRFTNKFTILSPVWYDLKSQGTGLVLEGRHNADMGWISELRRNGNALVLPRVVLEAFPKELLKKKKLRDKAIDLIISECKEMEYDGIVLESWSRWAAYGVLHDPEMRNKALQFIKQLGHAMHSVISSRNGKQYLQLVYVIGPPYSEKLQPHDFGPEDLQSLSDDVDGFSFMTYDFSSPHNPGPNAPLKWIRFTLQILLGNSGARALANKIFLGINFYGNDFVISEDGNKHISIWLAALGFFPFQRVALYCSKANQFSPRLNYAFHARKKPGEGFTRTVTSATNWYGGPVVREKVLQGLLLRQQIGSEGGGAITGREYLSLLEKHKPQLQWEKNSGEHFFLYVDDEHINHAVFYPSLMSISIRLEEARLQGVGISIWEIGQGLDYFFNLL</sequence>
<evidence type="ECO:0000256" key="4">
    <source>
        <dbReference type="ARBA" id="ARBA00022729"/>
    </source>
</evidence>
<evidence type="ECO:0000256" key="3">
    <source>
        <dbReference type="ARBA" id="ARBA00022525"/>
    </source>
</evidence>
<dbReference type="GO" id="GO:0005576">
    <property type="term" value="C:extracellular region"/>
    <property type="evidence" value="ECO:0007669"/>
    <property type="project" value="UniProtKB-SubCell"/>
</dbReference>
<dbReference type="GO" id="GO:0005764">
    <property type="term" value="C:lysosome"/>
    <property type="evidence" value="ECO:0007669"/>
    <property type="project" value="UniProtKB-SubCell"/>
</dbReference>
<dbReference type="GO" id="GO:0070492">
    <property type="term" value="F:oligosaccharide binding"/>
    <property type="evidence" value="ECO:0007669"/>
    <property type="project" value="TreeGrafter"/>
</dbReference>
<dbReference type="SMART" id="SM00636">
    <property type="entry name" value="Glyco_18"/>
    <property type="match status" value="1"/>
</dbReference>
<dbReference type="FunFam" id="3.20.20.80:FF:000028">
    <property type="entry name" value="Chitinase domain-containing protein 1"/>
    <property type="match status" value="1"/>
</dbReference>
<evidence type="ECO:0000259" key="9">
    <source>
        <dbReference type="PROSITE" id="PS51910"/>
    </source>
</evidence>
<feature type="region of interest" description="Disordered" evidence="7">
    <location>
        <begin position="1"/>
        <end position="29"/>
    </location>
</feature>
<protein>
    <recommendedName>
        <fullName evidence="6">Chitinase domain-containing protein 1</fullName>
    </recommendedName>
</protein>
<dbReference type="CDD" id="cd02876">
    <property type="entry name" value="GH18_SI-CLP"/>
    <property type="match status" value="1"/>
</dbReference>
<dbReference type="PANTHER" id="PTHR46066">
    <property type="entry name" value="CHITINASE DOMAIN-CONTAINING PROTEIN 1 FAMILY MEMBER"/>
    <property type="match status" value="1"/>
</dbReference>
<dbReference type="EMBL" id="JAAWWB010000027">
    <property type="protein sequence ID" value="KAG6749607.1"/>
    <property type="molecule type" value="Genomic_DNA"/>
</dbReference>
<dbReference type="OrthoDB" id="10254444at2759"/>
<feature type="domain" description="GH18" evidence="9">
    <location>
        <begin position="106"/>
        <end position="512"/>
    </location>
</feature>
<proteinExistence type="predicted"/>
<reference evidence="10" key="1">
    <citation type="journal article" date="2020" name="bioRxiv">
        <title>Hybrid origin of Populus tomentosa Carr. identified through genome sequencing and phylogenomic analysis.</title>
        <authorList>
            <person name="An X."/>
            <person name="Gao K."/>
            <person name="Chen Z."/>
            <person name="Li J."/>
            <person name="Yang X."/>
            <person name="Yang X."/>
            <person name="Zhou J."/>
            <person name="Guo T."/>
            <person name="Zhao T."/>
            <person name="Huang S."/>
            <person name="Miao D."/>
            <person name="Khan W.U."/>
            <person name="Rao P."/>
            <person name="Ye M."/>
            <person name="Lei B."/>
            <person name="Liao W."/>
            <person name="Wang J."/>
            <person name="Ji L."/>
            <person name="Li Y."/>
            <person name="Guo B."/>
            <person name="Mustafa N.S."/>
            <person name="Li S."/>
            <person name="Yun Q."/>
            <person name="Keller S.R."/>
            <person name="Mao J."/>
            <person name="Zhang R."/>
            <person name="Strauss S.H."/>
        </authorList>
    </citation>
    <scope>NUCLEOTIDE SEQUENCE</scope>
    <source>
        <strain evidence="10">GM15</strain>
        <tissue evidence="10">Leaf</tissue>
    </source>
</reference>
<comment type="caution">
    <text evidence="10">The sequence shown here is derived from an EMBL/GenBank/DDBJ whole genome shotgun (WGS) entry which is preliminary data.</text>
</comment>
<accession>A0A8X7YH75</accession>
<comment type="subcellular location">
    <subcellularLocation>
        <location evidence="1">Lysosome</location>
    </subcellularLocation>
    <subcellularLocation>
        <location evidence="2">Secreted</location>
    </subcellularLocation>
</comment>
<feature type="compositionally biased region" description="Polar residues" evidence="7">
    <location>
        <begin position="20"/>
        <end position="29"/>
    </location>
</feature>
<dbReference type="PANTHER" id="PTHR46066:SF2">
    <property type="entry name" value="CHITINASE DOMAIN-CONTAINING PROTEIN 1"/>
    <property type="match status" value="1"/>
</dbReference>
<organism evidence="10 11">
    <name type="scientific">Populus tomentosa</name>
    <name type="common">Chinese white poplar</name>
    <dbReference type="NCBI Taxonomy" id="118781"/>
    <lineage>
        <taxon>Eukaryota</taxon>
        <taxon>Viridiplantae</taxon>
        <taxon>Streptophyta</taxon>
        <taxon>Embryophyta</taxon>
        <taxon>Tracheophyta</taxon>
        <taxon>Spermatophyta</taxon>
        <taxon>Magnoliopsida</taxon>
        <taxon>eudicotyledons</taxon>
        <taxon>Gunneridae</taxon>
        <taxon>Pentapetalae</taxon>
        <taxon>rosids</taxon>
        <taxon>fabids</taxon>
        <taxon>Malpighiales</taxon>
        <taxon>Salicaceae</taxon>
        <taxon>Saliceae</taxon>
        <taxon>Populus</taxon>
    </lineage>
</organism>
<name>A0A8X7YH75_POPTO</name>
<dbReference type="InterPro" id="IPR001223">
    <property type="entry name" value="Glyco_hydro18_cat"/>
</dbReference>
<keyword evidence="3" id="KW-0964">Secreted</keyword>
<evidence type="ECO:0000256" key="2">
    <source>
        <dbReference type="ARBA" id="ARBA00004613"/>
    </source>
</evidence>
<evidence type="ECO:0000256" key="1">
    <source>
        <dbReference type="ARBA" id="ARBA00004371"/>
    </source>
</evidence>
<dbReference type="GO" id="GO:0005975">
    <property type="term" value="P:carbohydrate metabolic process"/>
    <property type="evidence" value="ECO:0007669"/>
    <property type="project" value="InterPro"/>
</dbReference>
<keyword evidence="8" id="KW-1133">Transmembrane helix</keyword>
<gene>
    <name evidence="10" type="ORF">POTOM_046665</name>
</gene>
<evidence type="ECO:0000256" key="6">
    <source>
        <dbReference type="ARBA" id="ARBA00040976"/>
    </source>
</evidence>
<keyword evidence="5" id="KW-0458">Lysosome</keyword>
<dbReference type="AlphaFoldDB" id="A0A8X7YH75"/>
<evidence type="ECO:0000256" key="7">
    <source>
        <dbReference type="SAM" id="MobiDB-lite"/>
    </source>
</evidence>
<evidence type="ECO:0000256" key="5">
    <source>
        <dbReference type="ARBA" id="ARBA00023228"/>
    </source>
</evidence>
<keyword evidence="8" id="KW-0812">Transmembrane</keyword>
<keyword evidence="4" id="KW-0732">Signal</keyword>
<evidence type="ECO:0000256" key="8">
    <source>
        <dbReference type="SAM" id="Phobius"/>
    </source>
</evidence>
<dbReference type="GO" id="GO:0012505">
    <property type="term" value="C:endomembrane system"/>
    <property type="evidence" value="ECO:0007669"/>
    <property type="project" value="TreeGrafter"/>
</dbReference>
<dbReference type="InterPro" id="IPR011583">
    <property type="entry name" value="Chitinase_II/V-like_cat"/>
</dbReference>
<feature type="transmembrane region" description="Helical" evidence="8">
    <location>
        <begin position="39"/>
        <end position="60"/>
    </location>
</feature>
<keyword evidence="8" id="KW-0472">Membrane</keyword>
<evidence type="ECO:0000313" key="10">
    <source>
        <dbReference type="EMBL" id="KAG6749607.1"/>
    </source>
</evidence>
<dbReference type="Proteomes" id="UP000886885">
    <property type="component" value="Chromosome 14A"/>
</dbReference>